<feature type="domain" description="HTH cro/C1-type" evidence="2">
    <location>
        <begin position="24"/>
        <end position="78"/>
    </location>
</feature>
<dbReference type="Pfam" id="PF01381">
    <property type="entry name" value="HTH_3"/>
    <property type="match status" value="1"/>
</dbReference>
<dbReference type="CDD" id="cd00093">
    <property type="entry name" value="HTH_XRE"/>
    <property type="match status" value="1"/>
</dbReference>
<organism evidence="3 4">
    <name type="scientific">Pseudogemmobacter humi</name>
    <dbReference type="NCBI Taxonomy" id="2483812"/>
    <lineage>
        <taxon>Bacteria</taxon>
        <taxon>Pseudomonadati</taxon>
        <taxon>Pseudomonadota</taxon>
        <taxon>Alphaproteobacteria</taxon>
        <taxon>Rhodobacterales</taxon>
        <taxon>Paracoccaceae</taxon>
        <taxon>Pseudogemmobacter</taxon>
    </lineage>
</organism>
<dbReference type="SMART" id="SM00530">
    <property type="entry name" value="HTH_XRE"/>
    <property type="match status" value="1"/>
</dbReference>
<dbReference type="Gene3D" id="1.10.260.40">
    <property type="entry name" value="lambda repressor-like DNA-binding domains"/>
    <property type="match status" value="1"/>
</dbReference>
<proteinExistence type="predicted"/>
<gene>
    <name evidence="3" type="ORF">XINFAN_03040</name>
</gene>
<keyword evidence="4" id="KW-1185">Reference proteome</keyword>
<dbReference type="PROSITE" id="PS50943">
    <property type="entry name" value="HTH_CROC1"/>
    <property type="match status" value="1"/>
</dbReference>
<dbReference type="AlphaFoldDB" id="A0A3P5XAN4"/>
<evidence type="ECO:0000256" key="1">
    <source>
        <dbReference type="SAM" id="Coils"/>
    </source>
</evidence>
<dbReference type="SUPFAM" id="SSF47413">
    <property type="entry name" value="lambda repressor-like DNA-binding domains"/>
    <property type="match status" value="1"/>
</dbReference>
<accession>A0A3P5XAN4</accession>
<dbReference type="Proteomes" id="UP000277498">
    <property type="component" value="Unassembled WGS sequence"/>
</dbReference>
<sequence length="134" mass="14199">MAESGESAGADWFGAEVATFGDRLAGAREAAGLSQEDLAQRLGVRLTTLQAWEDDMAEPRGNRLQMLAGLLNVSLTWLLTAEGDGLAAPDEGAGRAPQIRAALAELSRLRLRAAELAQEAQSVENRLRQALAEG</sequence>
<dbReference type="OrthoDB" id="5659783at2"/>
<protein>
    <submittedName>
        <fullName evidence="3">Transcriptional repressor DicA</fullName>
    </submittedName>
</protein>
<evidence type="ECO:0000313" key="4">
    <source>
        <dbReference type="Proteomes" id="UP000277498"/>
    </source>
</evidence>
<dbReference type="InterPro" id="IPR001387">
    <property type="entry name" value="Cro/C1-type_HTH"/>
</dbReference>
<dbReference type="RefSeq" id="WP_124087760.1">
    <property type="nucleotide sequence ID" value="NZ_UXAW01000087.1"/>
</dbReference>
<dbReference type="InterPro" id="IPR010982">
    <property type="entry name" value="Lambda_DNA-bd_dom_sf"/>
</dbReference>
<reference evidence="3 4" key="1">
    <citation type="submission" date="2018-11" db="EMBL/GenBank/DDBJ databases">
        <authorList>
            <person name="Criscuolo A."/>
        </authorList>
    </citation>
    <scope>NUCLEOTIDE SEQUENCE [LARGE SCALE GENOMIC DNA]</scope>
    <source>
        <strain evidence="3">ACIP111625</strain>
    </source>
</reference>
<evidence type="ECO:0000313" key="3">
    <source>
        <dbReference type="EMBL" id="VDC31666.1"/>
    </source>
</evidence>
<keyword evidence="1" id="KW-0175">Coiled coil</keyword>
<feature type="coiled-coil region" evidence="1">
    <location>
        <begin position="99"/>
        <end position="133"/>
    </location>
</feature>
<dbReference type="EMBL" id="UXAW01000087">
    <property type="protein sequence ID" value="VDC31666.1"/>
    <property type="molecule type" value="Genomic_DNA"/>
</dbReference>
<evidence type="ECO:0000259" key="2">
    <source>
        <dbReference type="PROSITE" id="PS50943"/>
    </source>
</evidence>
<dbReference type="GO" id="GO:0003677">
    <property type="term" value="F:DNA binding"/>
    <property type="evidence" value="ECO:0007669"/>
    <property type="project" value="InterPro"/>
</dbReference>
<name>A0A3P5XAN4_9RHOB</name>